<accession>A0A143DE87</accession>
<name>A0A143DE87_9PROT</name>
<evidence type="ECO:0000256" key="2">
    <source>
        <dbReference type="ARBA" id="ARBA00005811"/>
    </source>
</evidence>
<evidence type="ECO:0000256" key="7">
    <source>
        <dbReference type="RuleBase" id="RU003879"/>
    </source>
</evidence>
<evidence type="ECO:0000256" key="4">
    <source>
        <dbReference type="ARBA" id="ARBA00022692"/>
    </source>
</evidence>
<keyword evidence="9" id="KW-1185">Reference proteome</keyword>
<evidence type="ECO:0000313" key="9">
    <source>
        <dbReference type="Proteomes" id="UP000076066"/>
    </source>
</evidence>
<comment type="similarity">
    <text evidence="2 7">Belongs to the ExbD/TolR family.</text>
</comment>
<keyword evidence="7" id="KW-0813">Transport</keyword>
<dbReference type="STRING" id="1549855.AY555_07485"/>
<reference evidence="8 9" key="1">
    <citation type="submission" date="2016-02" db="EMBL/GenBank/DDBJ databases">
        <title>Complete Genome of H5569, the type strain of the newly described species Haematospirillium jordaniae.</title>
        <authorList>
            <person name="Nicholson A.C."/>
            <person name="Humrighouse B.W."/>
            <person name="Loparov V."/>
            <person name="McQuiston J.R."/>
        </authorList>
    </citation>
    <scope>NUCLEOTIDE SEQUENCE [LARGE SCALE GENOMIC DNA]</scope>
    <source>
        <strain evidence="8 9">H5569</strain>
    </source>
</reference>
<dbReference type="Proteomes" id="UP000076066">
    <property type="component" value="Chromosome"/>
</dbReference>
<dbReference type="GeneID" id="53316998"/>
<evidence type="ECO:0000313" key="8">
    <source>
        <dbReference type="EMBL" id="AMW35044.1"/>
    </source>
</evidence>
<dbReference type="GO" id="GO:0015031">
    <property type="term" value="P:protein transport"/>
    <property type="evidence" value="ECO:0007669"/>
    <property type="project" value="UniProtKB-KW"/>
</dbReference>
<dbReference type="AlphaFoldDB" id="A0A143DE87"/>
<dbReference type="Gene3D" id="3.30.420.270">
    <property type="match status" value="1"/>
</dbReference>
<evidence type="ECO:0000256" key="1">
    <source>
        <dbReference type="ARBA" id="ARBA00004162"/>
    </source>
</evidence>
<evidence type="ECO:0000256" key="5">
    <source>
        <dbReference type="ARBA" id="ARBA00022989"/>
    </source>
</evidence>
<dbReference type="RefSeq" id="WP_066135268.1">
    <property type="nucleotide sequence ID" value="NZ_CP014525.1"/>
</dbReference>
<keyword evidence="7" id="KW-0653">Protein transport</keyword>
<organism evidence="8 9">
    <name type="scientific">Haematospirillum jordaniae</name>
    <dbReference type="NCBI Taxonomy" id="1549855"/>
    <lineage>
        <taxon>Bacteria</taxon>
        <taxon>Pseudomonadati</taxon>
        <taxon>Pseudomonadota</taxon>
        <taxon>Alphaproteobacteria</taxon>
        <taxon>Rhodospirillales</taxon>
        <taxon>Novispirillaceae</taxon>
        <taxon>Haematospirillum</taxon>
    </lineage>
</organism>
<comment type="subcellular location">
    <subcellularLocation>
        <location evidence="1">Cell membrane</location>
        <topology evidence="1">Single-pass membrane protein</topology>
    </subcellularLocation>
    <subcellularLocation>
        <location evidence="7">Cell membrane</location>
        <topology evidence="7">Single-pass type II membrane protein</topology>
    </subcellularLocation>
</comment>
<dbReference type="GO" id="GO:0022857">
    <property type="term" value="F:transmembrane transporter activity"/>
    <property type="evidence" value="ECO:0007669"/>
    <property type="project" value="InterPro"/>
</dbReference>
<keyword evidence="4 7" id="KW-0812">Transmembrane</keyword>
<gene>
    <name evidence="8" type="ORF">AY555_07485</name>
</gene>
<dbReference type="KEGG" id="hjo:AY555_07485"/>
<dbReference type="OrthoDB" id="9798629at2"/>
<keyword evidence="6" id="KW-0472">Membrane</keyword>
<evidence type="ECO:0000256" key="3">
    <source>
        <dbReference type="ARBA" id="ARBA00022475"/>
    </source>
</evidence>
<dbReference type="InterPro" id="IPR003400">
    <property type="entry name" value="ExbD"/>
</dbReference>
<proteinExistence type="inferred from homology"/>
<evidence type="ECO:0000256" key="6">
    <source>
        <dbReference type="ARBA" id="ARBA00023136"/>
    </source>
</evidence>
<dbReference type="EMBL" id="CP014525">
    <property type="protein sequence ID" value="AMW35044.1"/>
    <property type="molecule type" value="Genomic_DNA"/>
</dbReference>
<dbReference type="PANTHER" id="PTHR30558:SF7">
    <property type="entry name" value="TOL-PAL SYSTEM PROTEIN TOLR"/>
    <property type="match status" value="1"/>
</dbReference>
<dbReference type="Pfam" id="PF02472">
    <property type="entry name" value="ExbD"/>
    <property type="match status" value="1"/>
</dbReference>
<protein>
    <submittedName>
        <fullName evidence="8">Protein TolR</fullName>
    </submittedName>
</protein>
<dbReference type="GO" id="GO:0005886">
    <property type="term" value="C:plasma membrane"/>
    <property type="evidence" value="ECO:0007669"/>
    <property type="project" value="UniProtKB-SubCell"/>
</dbReference>
<keyword evidence="5" id="KW-1133">Transmembrane helix</keyword>
<dbReference type="PANTHER" id="PTHR30558">
    <property type="entry name" value="EXBD MEMBRANE COMPONENT OF PMF-DRIVEN MACROMOLECULE IMPORT SYSTEM"/>
    <property type="match status" value="1"/>
</dbReference>
<sequence>MGMTVQSSGARGGGFRRRRRPVAEINMTPMIDVMLVLLVIFMVTAPLLTTGVSVDLPRAKAPQISEPDNKALTVSVAADGQVYLNQTPISLELLPARVRAIAGVNPDVRIYVRADGQLQYGVVMHILGSLHAAGFSKAALVTQTPAASAVKR</sequence>
<keyword evidence="3" id="KW-1003">Cell membrane</keyword>